<dbReference type="OrthoDB" id="10577047at2759"/>
<feature type="region of interest" description="Disordered" evidence="1">
    <location>
        <begin position="115"/>
        <end position="217"/>
    </location>
</feature>
<protein>
    <submittedName>
        <fullName evidence="2">Uncharacterized protein</fullName>
    </submittedName>
</protein>
<dbReference type="EMBL" id="UPTC01000360">
    <property type="protein sequence ID" value="VBB28193.1"/>
    <property type="molecule type" value="Genomic_DNA"/>
</dbReference>
<evidence type="ECO:0000313" key="3">
    <source>
        <dbReference type="Proteomes" id="UP000276991"/>
    </source>
</evidence>
<accession>A0A498SHT0</accession>
<name>A0A498SHT0_ACAVI</name>
<feature type="compositionally biased region" description="Basic and acidic residues" evidence="1">
    <location>
        <begin position="203"/>
        <end position="217"/>
    </location>
</feature>
<feature type="region of interest" description="Disordered" evidence="1">
    <location>
        <begin position="81"/>
        <end position="102"/>
    </location>
</feature>
<feature type="compositionally biased region" description="Basic and acidic residues" evidence="1">
    <location>
        <begin position="171"/>
        <end position="182"/>
    </location>
</feature>
<proteinExistence type="predicted"/>
<reference evidence="2 3" key="1">
    <citation type="submission" date="2018-08" db="EMBL/GenBank/DDBJ databases">
        <authorList>
            <person name="Laetsch R D."/>
            <person name="Stevens L."/>
            <person name="Kumar S."/>
            <person name="Blaxter L. M."/>
        </authorList>
    </citation>
    <scope>NUCLEOTIDE SEQUENCE [LARGE SCALE GENOMIC DNA]</scope>
</reference>
<feature type="region of interest" description="Disordered" evidence="1">
    <location>
        <begin position="1"/>
        <end position="67"/>
    </location>
</feature>
<feature type="compositionally biased region" description="Basic residues" evidence="1">
    <location>
        <begin position="21"/>
        <end position="32"/>
    </location>
</feature>
<sequence>MKSKAKARVKSTEIGCSVKSTIHKNVIKKRKPAEKTTRSNSGSRKSTKNVSPKDLAGKNEIQANNLPMRRVAWVLNSVGDASRDTTGGSTDDNMNEDLQDIPDHLGRKSCLKKIMPKIESEGQSRKKRASEQSDYNMDTMEDAGSSGISASTKEKSVLVKKDRKKRMKNFVKSEKSEKKEENSAIPTAEPKKNADINGGGDATDGKVKEKFSSGERRFSISHSRIGCERIISEDSDQFAQRLARYSEINGANEV</sequence>
<organism evidence="2 3">
    <name type="scientific">Acanthocheilonema viteae</name>
    <name type="common">Filarial nematode worm</name>
    <name type="synonym">Dipetalonema viteae</name>
    <dbReference type="NCBI Taxonomy" id="6277"/>
    <lineage>
        <taxon>Eukaryota</taxon>
        <taxon>Metazoa</taxon>
        <taxon>Ecdysozoa</taxon>
        <taxon>Nematoda</taxon>
        <taxon>Chromadorea</taxon>
        <taxon>Rhabditida</taxon>
        <taxon>Spirurina</taxon>
        <taxon>Spiruromorpha</taxon>
        <taxon>Filarioidea</taxon>
        <taxon>Onchocercidae</taxon>
        <taxon>Acanthocheilonema</taxon>
    </lineage>
</organism>
<dbReference type="AlphaFoldDB" id="A0A498SHT0"/>
<gene>
    <name evidence="2" type="ORF">NAV_LOCUS3023</name>
</gene>
<feature type="compositionally biased region" description="Polar residues" evidence="1">
    <location>
        <begin position="38"/>
        <end position="50"/>
    </location>
</feature>
<keyword evidence="3" id="KW-1185">Reference proteome</keyword>
<evidence type="ECO:0000313" key="2">
    <source>
        <dbReference type="EMBL" id="VBB28193.1"/>
    </source>
</evidence>
<evidence type="ECO:0000256" key="1">
    <source>
        <dbReference type="SAM" id="MobiDB-lite"/>
    </source>
</evidence>
<dbReference type="Proteomes" id="UP000276991">
    <property type="component" value="Unassembled WGS sequence"/>
</dbReference>